<comment type="cofactor">
    <cofactor evidence="1">
        <name>Mg(2+)</name>
        <dbReference type="ChEBI" id="CHEBI:18420"/>
    </cofactor>
</comment>
<dbReference type="Proteomes" id="UP000291191">
    <property type="component" value="Unassembled WGS sequence"/>
</dbReference>
<feature type="domain" description="Beta-lactamase-related" evidence="7">
    <location>
        <begin position="322"/>
        <end position="601"/>
    </location>
</feature>
<dbReference type="PANTHER" id="PTHR43283">
    <property type="entry name" value="BETA-LACTAMASE-RELATED"/>
    <property type="match status" value="1"/>
</dbReference>
<dbReference type="SUPFAM" id="SSF56601">
    <property type="entry name" value="beta-lactamase/transpeptidase-like"/>
    <property type="match status" value="1"/>
</dbReference>
<dbReference type="InterPro" id="IPR012338">
    <property type="entry name" value="Beta-lactam/transpept-like"/>
</dbReference>
<keyword evidence="11" id="KW-1185">Reference proteome</keyword>
<reference evidence="9 11" key="2">
    <citation type="journal article" date="2019" name="Science, e1252229">
        <title>Invertible promoters mediate bacterial phase variation, antibiotic resistance, and host adaptation in the gut.</title>
        <authorList>
            <person name="Jiang X."/>
            <person name="Hall A.B."/>
            <person name="Arthur T.D."/>
            <person name="Plichta D.R."/>
            <person name="Covington C.T."/>
            <person name="Poyet M."/>
            <person name="Crothers J."/>
            <person name="Moses P.L."/>
            <person name="Tolonen A.C."/>
            <person name="Vlamakis H."/>
            <person name="Alm E.J."/>
            <person name="Xavier R.J."/>
        </authorList>
    </citation>
    <scope>NUCLEOTIDE SEQUENCE [LARGE SCALE GENOMIC DNA]</scope>
    <source>
        <strain evidence="9">Bf_0095</strain>
        <strain evidence="11">bf_0095</strain>
    </source>
</reference>
<dbReference type="EMBL" id="RCXO01000032">
    <property type="protein sequence ID" value="RYT77706.1"/>
    <property type="molecule type" value="Genomic_DNA"/>
</dbReference>
<evidence type="ECO:0000313" key="8">
    <source>
        <dbReference type="EMBL" id="RHN04594.1"/>
    </source>
</evidence>
<dbReference type="GO" id="GO:0046872">
    <property type="term" value="F:metal ion binding"/>
    <property type="evidence" value="ECO:0007669"/>
    <property type="project" value="UniProtKB-KW"/>
</dbReference>
<dbReference type="PANTHER" id="PTHR43283:SF7">
    <property type="entry name" value="BETA-LACTAMASE-RELATED DOMAIN-CONTAINING PROTEIN"/>
    <property type="match status" value="1"/>
</dbReference>
<evidence type="ECO:0000256" key="1">
    <source>
        <dbReference type="ARBA" id="ARBA00001946"/>
    </source>
</evidence>
<evidence type="ECO:0000256" key="6">
    <source>
        <dbReference type="SAM" id="SignalP"/>
    </source>
</evidence>
<dbReference type="Gene3D" id="3.20.20.370">
    <property type="entry name" value="Glycoside hydrolase/deacetylase"/>
    <property type="match status" value="1"/>
</dbReference>
<dbReference type="EMBL" id="QRQM01000021">
    <property type="protein sequence ID" value="RHN04594.1"/>
    <property type="molecule type" value="Genomic_DNA"/>
</dbReference>
<dbReference type="Proteomes" id="UP000286003">
    <property type="component" value="Unassembled WGS sequence"/>
</dbReference>
<feature type="signal peptide" evidence="6">
    <location>
        <begin position="1"/>
        <end position="22"/>
    </location>
</feature>
<dbReference type="InterPro" id="IPR006879">
    <property type="entry name" value="YdjC-like"/>
</dbReference>
<gene>
    <name evidence="8" type="ORF">DWZ32_17150</name>
    <name evidence="9" type="ORF">EAJ06_19620</name>
</gene>
<evidence type="ECO:0000313" key="9">
    <source>
        <dbReference type="EMBL" id="RYT77706.1"/>
    </source>
</evidence>
<organism evidence="8 10">
    <name type="scientific">Bacteroides intestinalis</name>
    <dbReference type="NCBI Taxonomy" id="329854"/>
    <lineage>
        <taxon>Bacteria</taxon>
        <taxon>Pseudomonadati</taxon>
        <taxon>Bacteroidota</taxon>
        <taxon>Bacteroidia</taxon>
        <taxon>Bacteroidales</taxon>
        <taxon>Bacteroidaceae</taxon>
        <taxon>Bacteroides</taxon>
    </lineage>
</organism>
<evidence type="ECO:0000259" key="7">
    <source>
        <dbReference type="Pfam" id="PF00144"/>
    </source>
</evidence>
<dbReference type="GO" id="GO:0016787">
    <property type="term" value="F:hydrolase activity"/>
    <property type="evidence" value="ECO:0007669"/>
    <property type="project" value="UniProtKB-KW"/>
</dbReference>
<dbReference type="Gene3D" id="3.40.710.10">
    <property type="entry name" value="DD-peptidase/beta-lactamase superfamily"/>
    <property type="match status" value="1"/>
</dbReference>
<evidence type="ECO:0000256" key="5">
    <source>
        <dbReference type="ARBA" id="ARBA00023277"/>
    </source>
</evidence>
<dbReference type="InterPro" id="IPR011330">
    <property type="entry name" value="Glyco_hydro/deAcase_b/a-brl"/>
</dbReference>
<evidence type="ECO:0000256" key="3">
    <source>
        <dbReference type="ARBA" id="ARBA00022801"/>
    </source>
</evidence>
<dbReference type="OrthoDB" id="9773047at2"/>
<name>A0A3E4KXG3_9BACE</name>
<evidence type="ECO:0000256" key="4">
    <source>
        <dbReference type="ARBA" id="ARBA00022842"/>
    </source>
</evidence>
<protein>
    <submittedName>
        <fullName evidence="8">ChbG/HpnK family deacetylase</fullName>
    </submittedName>
</protein>
<dbReference type="RefSeq" id="WP_117707032.1">
    <property type="nucleotide sequence ID" value="NZ_JAQCXL010000022.1"/>
</dbReference>
<comment type="caution">
    <text evidence="8">The sequence shown here is derived from an EMBL/GenBank/DDBJ whole genome shotgun (WGS) entry which is preliminary data.</text>
</comment>
<keyword evidence="4" id="KW-0460">Magnesium</keyword>
<dbReference type="CDD" id="cd10802">
    <property type="entry name" value="YdjC_TTHB029_like"/>
    <property type="match status" value="1"/>
</dbReference>
<keyword evidence="6" id="KW-0732">Signal</keyword>
<dbReference type="Pfam" id="PF04794">
    <property type="entry name" value="YdjC"/>
    <property type="match status" value="1"/>
</dbReference>
<dbReference type="AlphaFoldDB" id="A0A3E4KXG3"/>
<dbReference type="InterPro" id="IPR001466">
    <property type="entry name" value="Beta-lactam-related"/>
</dbReference>
<accession>A0A3E4KXG3</accession>
<reference evidence="8 10" key="1">
    <citation type="submission" date="2018-08" db="EMBL/GenBank/DDBJ databases">
        <title>A genome reference for cultivated species of the human gut microbiota.</title>
        <authorList>
            <person name="Zou Y."/>
            <person name="Xue W."/>
            <person name="Luo G."/>
        </authorList>
    </citation>
    <scope>NUCLEOTIDE SEQUENCE [LARGE SCALE GENOMIC DNA]</scope>
    <source>
        <strain evidence="8 10">AF31-23</strain>
    </source>
</reference>
<evidence type="ECO:0000313" key="10">
    <source>
        <dbReference type="Proteomes" id="UP000286003"/>
    </source>
</evidence>
<dbReference type="GO" id="GO:0005975">
    <property type="term" value="P:carbohydrate metabolic process"/>
    <property type="evidence" value="ECO:0007669"/>
    <property type="project" value="InterPro"/>
</dbReference>
<dbReference type="InterPro" id="IPR050789">
    <property type="entry name" value="Diverse_Enzym_Activities"/>
</dbReference>
<sequence length="619" mass="69557">MNLLSHKYLFAGCLLIAGTLSAWGQSAPSLAIRIDDLGAFHSVNEACIETYQSGIARSVEVMPVAAWYPEAVRLLKENPGLDAGLHLVITSEWENVKWRPLTHCPSLTDENGYFYPMMGPNPAYPGQSVMENKWDIKEVEQEFRAQIEMALRNIPQLSHMTGHMLSTGFTKEVNELVLRLAKEYNLPSIDRMDSPQDYQFTYIGYDGPNRTSAEKEESFIRSLNKLEAGKRYLFLDHPALDNEEMKTVFHIGYEQVALDRQGVTDLLTSPRVKQVIEEKGIKLISINQLTKGLPRSTPSKKLEKAMEKYLEAVKNAGQDLHSIMIVQHGNVLAEKWMSEGKEDEPHVLNSVSKTFTASAIGFAIAEGKLKLTDKVISFFPDQLPANISENLEAMTIHDLLTMTCGHDGDLRSNERAARNADKGWVEQFLAYPVDHKPGTFFAYNSPGTYMLSAIVQKVTGEKLVDYLYPRLFRPLGIVNVKWQESPEGINCGGWGLYLKTEDLAKMGQLFLQKGKWDGQQVLPEEWIAEASAKQVASFPAGMDPEAAKKSKISENTNDWMQGYGYQMWRCRHNAYRADGADGQYILIIPEKDAVIAVTAHIGDMQAELDLIWKYLLPAL</sequence>
<keyword evidence="2" id="KW-0479">Metal-binding</keyword>
<keyword evidence="3" id="KW-0378">Hydrolase</keyword>
<proteinExistence type="predicted"/>
<evidence type="ECO:0000313" key="11">
    <source>
        <dbReference type="Proteomes" id="UP000291191"/>
    </source>
</evidence>
<keyword evidence="5" id="KW-0119">Carbohydrate metabolism</keyword>
<dbReference type="Pfam" id="PF00144">
    <property type="entry name" value="Beta-lactamase"/>
    <property type="match status" value="1"/>
</dbReference>
<evidence type="ECO:0000256" key="2">
    <source>
        <dbReference type="ARBA" id="ARBA00022723"/>
    </source>
</evidence>
<dbReference type="SUPFAM" id="SSF88713">
    <property type="entry name" value="Glycoside hydrolase/deacetylase"/>
    <property type="match status" value="1"/>
</dbReference>
<feature type="chain" id="PRO_5044592966" evidence="6">
    <location>
        <begin position="23"/>
        <end position="619"/>
    </location>
</feature>